<dbReference type="RefSeq" id="WP_111229333.1">
    <property type="nucleotide sequence ID" value="NZ_NBIU01000005.1"/>
</dbReference>
<dbReference type="EMBL" id="NBIU01000005">
    <property type="protein sequence ID" value="PZT48612.1"/>
    <property type="molecule type" value="Genomic_DNA"/>
</dbReference>
<evidence type="ECO:0000259" key="7">
    <source>
        <dbReference type="Pfam" id="PF00881"/>
    </source>
</evidence>
<evidence type="ECO:0000256" key="2">
    <source>
        <dbReference type="ARBA" id="ARBA00007118"/>
    </source>
</evidence>
<dbReference type="PANTHER" id="PTHR43673">
    <property type="entry name" value="NAD(P)H NITROREDUCTASE YDGI-RELATED"/>
    <property type="match status" value="1"/>
</dbReference>
<protein>
    <submittedName>
        <fullName evidence="8">NAD(P)H-dependent oxidoreductase</fullName>
    </submittedName>
</protein>
<evidence type="ECO:0000313" key="9">
    <source>
        <dbReference type="Proteomes" id="UP000249746"/>
    </source>
</evidence>
<evidence type="ECO:0000256" key="3">
    <source>
        <dbReference type="ARBA" id="ARBA00022630"/>
    </source>
</evidence>
<dbReference type="Pfam" id="PF00881">
    <property type="entry name" value="Nitroreductase"/>
    <property type="match status" value="1"/>
</dbReference>
<dbReference type="Gene3D" id="3.40.109.10">
    <property type="entry name" value="NADH Oxidase"/>
    <property type="match status" value="1"/>
</dbReference>
<evidence type="ECO:0000256" key="1">
    <source>
        <dbReference type="ARBA" id="ARBA00001917"/>
    </source>
</evidence>
<evidence type="ECO:0000256" key="5">
    <source>
        <dbReference type="ARBA" id="ARBA00022857"/>
    </source>
</evidence>
<dbReference type="OrthoDB" id="9809288at2"/>
<feature type="domain" description="Nitroreductase" evidence="7">
    <location>
        <begin position="10"/>
        <end position="181"/>
    </location>
</feature>
<dbReference type="GO" id="GO:0016491">
    <property type="term" value="F:oxidoreductase activity"/>
    <property type="evidence" value="ECO:0007669"/>
    <property type="project" value="UniProtKB-KW"/>
</dbReference>
<name>A0A2W6MW92_9HELI</name>
<evidence type="ECO:0000256" key="6">
    <source>
        <dbReference type="ARBA" id="ARBA00023002"/>
    </source>
</evidence>
<keyword evidence="3" id="KW-0285">Flavoprotein</keyword>
<keyword evidence="6" id="KW-0560">Oxidoreductase</keyword>
<dbReference type="SUPFAM" id="SSF55469">
    <property type="entry name" value="FMN-dependent nitroreductase-like"/>
    <property type="match status" value="1"/>
</dbReference>
<dbReference type="PANTHER" id="PTHR43673:SF2">
    <property type="entry name" value="NITROREDUCTASE"/>
    <property type="match status" value="1"/>
</dbReference>
<comment type="similarity">
    <text evidence="2">Belongs to the nitroreductase family.</text>
</comment>
<evidence type="ECO:0000313" key="8">
    <source>
        <dbReference type="EMBL" id="PZT48612.1"/>
    </source>
</evidence>
<proteinExistence type="inferred from homology"/>
<evidence type="ECO:0000256" key="4">
    <source>
        <dbReference type="ARBA" id="ARBA00022643"/>
    </source>
</evidence>
<comment type="caution">
    <text evidence="8">The sequence shown here is derived from an EMBL/GenBank/DDBJ whole genome shotgun (WGS) entry which is preliminary data.</text>
</comment>
<dbReference type="InterPro" id="IPR000415">
    <property type="entry name" value="Nitroreductase-like"/>
</dbReference>
<comment type="cofactor">
    <cofactor evidence="1">
        <name>FMN</name>
        <dbReference type="ChEBI" id="CHEBI:58210"/>
    </cofactor>
</comment>
<dbReference type="Proteomes" id="UP000249746">
    <property type="component" value="Unassembled WGS sequence"/>
</dbReference>
<dbReference type="InterPro" id="IPR029479">
    <property type="entry name" value="Nitroreductase"/>
</dbReference>
<gene>
    <name evidence="8" type="ORF">B6S12_02940</name>
</gene>
<keyword evidence="4" id="KW-0288">FMN</keyword>
<sequence length="203" mass="23307">MKEEYQKIVTNRYSCREFKQEAISKEDLEYILEAGRNAPSSLGLEPWKFVVVQNDAKKKEISQIAYNQPHVANNGALIILLTRLDFAEYFEPKLRARNMPLEEIQKRLDTYKPFLEGMNETQKYAYAKEQTHLALMNLANAASALGLGSCIIGGFDNAKLDTYLKLDTKKYKSSVMLVIGKKKNEEIPPKLRFAFDEVVEFLE</sequence>
<reference evidence="8 9" key="1">
    <citation type="submission" date="2017-03" db="EMBL/GenBank/DDBJ databases">
        <title>Genomic and clinical evidence uncovers the enterohepatic species Helicobacter valdiviensis as a potential human intestinal pathogen.</title>
        <authorList>
            <person name="Fresia P."/>
            <person name="Jara R."/>
            <person name="Sierra R."/>
            <person name="Ferres I."/>
            <person name="Greif G."/>
            <person name="Iraola G."/>
            <person name="Collado L."/>
        </authorList>
    </citation>
    <scope>NUCLEOTIDE SEQUENCE [LARGE SCALE GENOMIC DNA]</scope>
    <source>
        <strain evidence="8 9">WBE14</strain>
    </source>
</reference>
<keyword evidence="5" id="KW-0521">NADP</keyword>
<keyword evidence="9" id="KW-1185">Reference proteome</keyword>
<dbReference type="CDD" id="cd02149">
    <property type="entry name" value="NfsB-like"/>
    <property type="match status" value="1"/>
</dbReference>
<accession>A0A2W6MW92</accession>
<dbReference type="InterPro" id="IPR033878">
    <property type="entry name" value="NfsB-like"/>
</dbReference>
<organism evidence="8 9">
    <name type="scientific">Helicobacter valdiviensis</name>
    <dbReference type="NCBI Taxonomy" id="1458358"/>
    <lineage>
        <taxon>Bacteria</taxon>
        <taxon>Pseudomonadati</taxon>
        <taxon>Campylobacterota</taxon>
        <taxon>Epsilonproteobacteria</taxon>
        <taxon>Campylobacterales</taxon>
        <taxon>Helicobacteraceae</taxon>
        <taxon>Helicobacter</taxon>
    </lineage>
</organism>
<dbReference type="AlphaFoldDB" id="A0A2W6MW92"/>